<dbReference type="PANTHER" id="PTHR12526">
    <property type="entry name" value="GLYCOSYLTRANSFERASE"/>
    <property type="match status" value="1"/>
</dbReference>
<dbReference type="EMBL" id="CAFBIY010000014">
    <property type="protein sequence ID" value="CAB4847132.1"/>
    <property type="molecule type" value="Genomic_DNA"/>
</dbReference>
<dbReference type="EMBL" id="CAFAAV010000015">
    <property type="protein sequence ID" value="CAB4804764.1"/>
    <property type="molecule type" value="Genomic_DNA"/>
</dbReference>
<dbReference type="SUPFAM" id="SSF53756">
    <property type="entry name" value="UDP-Glycosyltransferase/glycogen phosphorylase"/>
    <property type="match status" value="1"/>
</dbReference>
<dbReference type="EMBL" id="CAFBOL010000012">
    <property type="protein sequence ID" value="CAB4979623.1"/>
    <property type="molecule type" value="Genomic_DNA"/>
</dbReference>
<dbReference type="Gene3D" id="3.40.50.2000">
    <property type="entry name" value="Glycogen Phosphorylase B"/>
    <property type="match status" value="2"/>
</dbReference>
<proteinExistence type="predicted"/>
<sequence>MVLLTGFDPGAVGNGSSMRVGRWCRALVGAGGLEVVVVPTAGTTPSEYRRVALPDEEAIRRGAATLMSARWRHWMVRTAPLPHVAGRVPAWMGRSLLSDLPWRPDIVIAFKMALAPMAADLALECGVPLLVDLDDDEATLAATFGEDTDEAEALERLLRGVADLAAVLTVAAPADAESVGARVGVPVQVVPNTVALGPRVGSGSPGRAMYVANFDYAPNRVSARWLLHDVLPQVAGLAELSVVGALSDHLGCEAPAVAYGKVPDLTPFYADASVVLCPVLAGSGTSLKVLEALAHGRAVVTTSVGARGLDLASGEELVIIDDPSEFAGEVSRLLASPAASAALGARGRAAVEANYSESVGDTAIWSAVLAALAAT</sequence>
<dbReference type="Pfam" id="PF13692">
    <property type="entry name" value="Glyco_trans_1_4"/>
    <property type="match status" value="1"/>
</dbReference>
<dbReference type="EMBL" id="CAFBMT010000030">
    <property type="protein sequence ID" value="CAB4955369.1"/>
    <property type="molecule type" value="Genomic_DNA"/>
</dbReference>
<name>A0A6J6Y9Q3_9ZZZZ</name>
<dbReference type="EMBL" id="CAESGF010000023">
    <property type="protein sequence ID" value="CAB4365046.1"/>
    <property type="molecule type" value="Genomic_DNA"/>
</dbReference>
<evidence type="ECO:0000313" key="2">
    <source>
        <dbReference type="EMBL" id="CAB4742495.1"/>
    </source>
</evidence>
<dbReference type="EMBL" id="CAEZYF010000027">
    <property type="protein sequence ID" value="CAB4742495.1"/>
    <property type="molecule type" value="Genomic_DNA"/>
</dbReference>
<protein>
    <submittedName>
        <fullName evidence="3">Unannotated protein</fullName>
    </submittedName>
</protein>
<evidence type="ECO:0000313" key="4">
    <source>
        <dbReference type="EMBL" id="CAB4847132.1"/>
    </source>
</evidence>
<dbReference type="GO" id="GO:0016757">
    <property type="term" value="F:glycosyltransferase activity"/>
    <property type="evidence" value="ECO:0007669"/>
    <property type="project" value="TreeGrafter"/>
</dbReference>
<organism evidence="3">
    <name type="scientific">freshwater metagenome</name>
    <dbReference type="NCBI Taxonomy" id="449393"/>
    <lineage>
        <taxon>unclassified sequences</taxon>
        <taxon>metagenomes</taxon>
        <taxon>ecological metagenomes</taxon>
    </lineage>
</organism>
<accession>A0A6J6Y9Q3</accession>
<evidence type="ECO:0000313" key="6">
    <source>
        <dbReference type="EMBL" id="CAB4979623.1"/>
    </source>
</evidence>
<evidence type="ECO:0000313" key="5">
    <source>
        <dbReference type="EMBL" id="CAB4955369.1"/>
    </source>
</evidence>
<reference evidence="3" key="1">
    <citation type="submission" date="2020-05" db="EMBL/GenBank/DDBJ databases">
        <authorList>
            <person name="Chiriac C."/>
            <person name="Salcher M."/>
            <person name="Ghai R."/>
            <person name="Kavagutti S V."/>
        </authorList>
    </citation>
    <scope>NUCLEOTIDE SEQUENCE</scope>
</reference>
<dbReference type="AlphaFoldDB" id="A0A6J6Y9Q3"/>
<evidence type="ECO:0000313" key="1">
    <source>
        <dbReference type="EMBL" id="CAB4365046.1"/>
    </source>
</evidence>
<evidence type="ECO:0000313" key="3">
    <source>
        <dbReference type="EMBL" id="CAB4804764.1"/>
    </source>
</evidence>
<gene>
    <name evidence="2" type="ORF">UFOPK2656_02998</name>
    <name evidence="3" type="ORF">UFOPK3099_00342</name>
    <name evidence="4" type="ORF">UFOPK3267_00417</name>
    <name evidence="5" type="ORF">UFOPK3651_03135</name>
    <name evidence="6" type="ORF">UFOPK3931_00718</name>
    <name evidence="1" type="ORF">UFOPK4189_02804</name>
</gene>
<dbReference type="PANTHER" id="PTHR12526:SF600">
    <property type="entry name" value="GLYCOSYL TRANSFERASE GROUP 1"/>
    <property type="match status" value="1"/>
</dbReference>